<evidence type="ECO:0000313" key="9">
    <source>
        <dbReference type="EMBL" id="ALD66164.1"/>
    </source>
</evidence>
<keyword evidence="6" id="KW-0464">Manganese</keyword>
<reference evidence="9 10" key="1">
    <citation type="journal article" date="2015" name="Genome Announc.">
        <title>Complete Genome Sequence of Spiroplasma cantharicola CC-1T (DSM 21588), a Bacterium Isolated from Soldier Beetle (Cantharis carolinus).</title>
        <authorList>
            <person name="Lo W.S."/>
            <person name="Liu P.Y."/>
            <person name="Kuo C.H."/>
        </authorList>
    </citation>
    <scope>NUCLEOTIDE SEQUENCE [LARGE SCALE GENOMIC DNA]</scope>
    <source>
        <strain evidence="9 10">CC-1</strain>
    </source>
</reference>
<evidence type="ECO:0000256" key="5">
    <source>
        <dbReference type="ARBA" id="ARBA00022801"/>
    </source>
</evidence>
<comment type="pathway">
    <text evidence="8">Carbohydrate biosynthesis.</text>
</comment>
<evidence type="ECO:0000256" key="7">
    <source>
        <dbReference type="ARBA" id="ARBA00023277"/>
    </source>
</evidence>
<accession>A0A0M3SJ59</accession>
<keyword evidence="10" id="KW-1185">Reference proteome</keyword>
<dbReference type="Gene3D" id="3.30.540.10">
    <property type="entry name" value="Fructose-1,6-Bisphosphatase, subunit A, domain 1"/>
    <property type="match status" value="1"/>
</dbReference>
<dbReference type="GO" id="GO:0006094">
    <property type="term" value="P:gluconeogenesis"/>
    <property type="evidence" value="ECO:0007669"/>
    <property type="project" value="InterPro"/>
</dbReference>
<proteinExistence type="inferred from homology"/>
<dbReference type="PANTHER" id="PTHR30447">
    <property type="entry name" value="FRUCTOSE-1,6-BISPHOSPHATASE CLASS 2"/>
    <property type="match status" value="1"/>
</dbReference>
<sequence length="339" mass="38359">MNRDIILLRTVEVAAIASYKYIGKKNKNLVDQAAVEAFQVMLKNEKGFKLKVVNGEGELDEAPMLFVGQILGDLEDPSVLTYDVSVDPVEGTHPAAYNYAGSISTIAFSRENTMLQLPEMYMEKLFVSTEFKECINLSKGIVFSIEAMQFHAKRKDLKCIILDKPRHQEIIRKMNDMGIIVRLIQDGDVLAAIDVVNGEADFVYGIGGAPEGSLMAALSISSDCKMQSRLVRYEEVWPNELETIERQNKERAWLEKYNLDFDSILHDLDLIDDHKVRFFAAGLTAGGSLKPVDYKNGKFYVNAFMSSHGIVRNFNSVYDVKKVNSLKPEIKFLFDKYKR</sequence>
<dbReference type="EC" id="3.1.3.11" evidence="3"/>
<comment type="catalytic activity">
    <reaction evidence="1">
        <text>beta-D-fructose 1,6-bisphosphate + H2O = beta-D-fructose 6-phosphate + phosphate</text>
        <dbReference type="Rhea" id="RHEA:11064"/>
        <dbReference type="ChEBI" id="CHEBI:15377"/>
        <dbReference type="ChEBI" id="CHEBI:32966"/>
        <dbReference type="ChEBI" id="CHEBI:43474"/>
        <dbReference type="ChEBI" id="CHEBI:57634"/>
        <dbReference type="EC" id="3.1.3.11"/>
    </reaction>
</comment>
<comment type="similarity">
    <text evidence="2">Belongs to the FBPase class 2 family.</text>
</comment>
<evidence type="ECO:0000313" key="10">
    <source>
        <dbReference type="Proteomes" id="UP000063919"/>
    </source>
</evidence>
<evidence type="ECO:0000256" key="1">
    <source>
        <dbReference type="ARBA" id="ARBA00001273"/>
    </source>
</evidence>
<evidence type="ECO:0000256" key="8">
    <source>
        <dbReference type="ARBA" id="ARBA00024331"/>
    </source>
</evidence>
<dbReference type="SUPFAM" id="SSF56655">
    <property type="entry name" value="Carbohydrate phosphatase"/>
    <property type="match status" value="1"/>
</dbReference>
<dbReference type="STRING" id="362837.SCANT_v1c02540"/>
<evidence type="ECO:0000256" key="3">
    <source>
        <dbReference type="ARBA" id="ARBA00013093"/>
    </source>
</evidence>
<dbReference type="GO" id="GO:0006071">
    <property type="term" value="P:glycerol metabolic process"/>
    <property type="evidence" value="ECO:0007669"/>
    <property type="project" value="InterPro"/>
</dbReference>
<dbReference type="KEGG" id="scj:SCANT_v1c02540"/>
<dbReference type="RefSeq" id="WP_053945935.1">
    <property type="nucleotide sequence ID" value="NZ_CP012622.1"/>
</dbReference>
<dbReference type="OrthoDB" id="9779353at2"/>
<evidence type="ECO:0000256" key="4">
    <source>
        <dbReference type="ARBA" id="ARBA00022723"/>
    </source>
</evidence>
<gene>
    <name evidence="9" type="primary">glpX</name>
    <name evidence="9" type="ORF">SCANT_v1c02540</name>
</gene>
<name>A0A0M3SJ59_9MOLU</name>
<dbReference type="EMBL" id="CP012622">
    <property type="protein sequence ID" value="ALD66164.1"/>
    <property type="molecule type" value="Genomic_DNA"/>
</dbReference>
<dbReference type="Pfam" id="PF03320">
    <property type="entry name" value="FBPase_glpX"/>
    <property type="match status" value="1"/>
</dbReference>
<organism evidence="9 10">
    <name type="scientific">Spiroplasma cantharicola</name>
    <dbReference type="NCBI Taxonomy" id="362837"/>
    <lineage>
        <taxon>Bacteria</taxon>
        <taxon>Bacillati</taxon>
        <taxon>Mycoplasmatota</taxon>
        <taxon>Mollicutes</taxon>
        <taxon>Entomoplasmatales</taxon>
        <taxon>Spiroplasmataceae</taxon>
        <taxon>Spiroplasma</taxon>
    </lineage>
</organism>
<dbReference type="AlphaFoldDB" id="A0A0M3SJ59"/>
<dbReference type="Gene3D" id="3.40.190.90">
    <property type="match status" value="1"/>
</dbReference>
<dbReference type="GO" id="GO:0042132">
    <property type="term" value="F:fructose 1,6-bisphosphate 1-phosphatase activity"/>
    <property type="evidence" value="ECO:0007669"/>
    <property type="project" value="UniProtKB-EC"/>
</dbReference>
<dbReference type="GO" id="GO:0046872">
    <property type="term" value="F:metal ion binding"/>
    <property type="evidence" value="ECO:0007669"/>
    <property type="project" value="UniProtKB-KW"/>
</dbReference>
<dbReference type="InterPro" id="IPR004464">
    <property type="entry name" value="FBPase_class-2/SBPase"/>
</dbReference>
<evidence type="ECO:0000256" key="6">
    <source>
        <dbReference type="ARBA" id="ARBA00023211"/>
    </source>
</evidence>
<dbReference type="PANTHER" id="PTHR30447:SF0">
    <property type="entry name" value="FRUCTOSE-1,6-BISPHOSPHATASE 1 CLASS 2-RELATED"/>
    <property type="match status" value="1"/>
</dbReference>
<dbReference type="Proteomes" id="UP000063919">
    <property type="component" value="Chromosome"/>
</dbReference>
<keyword evidence="4" id="KW-0479">Metal-binding</keyword>
<keyword evidence="7" id="KW-0119">Carbohydrate metabolism</keyword>
<keyword evidence="5" id="KW-0378">Hydrolase</keyword>
<dbReference type="PATRIC" id="fig|362837.3.peg.255"/>
<dbReference type="GO" id="GO:0030388">
    <property type="term" value="P:fructose 1,6-bisphosphate metabolic process"/>
    <property type="evidence" value="ECO:0007669"/>
    <property type="project" value="TreeGrafter"/>
</dbReference>
<protein>
    <recommendedName>
        <fullName evidence="3">fructose-bisphosphatase</fullName>
        <ecNumber evidence="3">3.1.3.11</ecNumber>
    </recommendedName>
</protein>
<evidence type="ECO:0000256" key="2">
    <source>
        <dbReference type="ARBA" id="ARBA00008989"/>
    </source>
</evidence>
<dbReference type="GO" id="GO:0005829">
    <property type="term" value="C:cytosol"/>
    <property type="evidence" value="ECO:0007669"/>
    <property type="project" value="TreeGrafter"/>
</dbReference>